<dbReference type="RefSeq" id="WP_260974863.1">
    <property type="nucleotide sequence ID" value="NZ_JAOANI010000009.1"/>
</dbReference>
<dbReference type="NCBIfam" id="TIGR00016">
    <property type="entry name" value="ackA"/>
    <property type="match status" value="1"/>
</dbReference>
<dbReference type="InterPro" id="IPR004372">
    <property type="entry name" value="Ac/propionate_kinase"/>
</dbReference>
<evidence type="ECO:0000256" key="7">
    <source>
        <dbReference type="ARBA" id="ARBA00022840"/>
    </source>
</evidence>
<dbReference type="PRINTS" id="PR00471">
    <property type="entry name" value="ACETATEKNASE"/>
</dbReference>
<comment type="subunit">
    <text evidence="9">Homodimer.</text>
</comment>
<evidence type="ECO:0000256" key="2">
    <source>
        <dbReference type="ARBA" id="ARBA00022490"/>
    </source>
</evidence>
<feature type="binding site" evidence="9">
    <location>
        <position position="9"/>
    </location>
    <ligand>
        <name>Mg(2+)</name>
        <dbReference type="ChEBI" id="CHEBI:18420"/>
    </ligand>
</feature>
<feature type="binding site" evidence="9">
    <location>
        <position position="16"/>
    </location>
    <ligand>
        <name>ATP</name>
        <dbReference type="ChEBI" id="CHEBI:30616"/>
    </ligand>
</feature>
<dbReference type="EC" id="2.7.2.1" evidence="9"/>
<comment type="catalytic activity">
    <reaction evidence="9">
        <text>acetate + ATP = acetyl phosphate + ADP</text>
        <dbReference type="Rhea" id="RHEA:11352"/>
        <dbReference type="ChEBI" id="CHEBI:22191"/>
        <dbReference type="ChEBI" id="CHEBI:30089"/>
        <dbReference type="ChEBI" id="CHEBI:30616"/>
        <dbReference type="ChEBI" id="CHEBI:456216"/>
        <dbReference type="EC" id="2.7.2.1"/>
    </reaction>
</comment>
<dbReference type="InterPro" id="IPR000890">
    <property type="entry name" value="Aliphatic_acid_kin_short-chain"/>
</dbReference>
<sequence>MNQSVLVINCGSSSIKFALYANPDQPTPLLTALAERLNEQEPSIRIQGAVDYQHTLAAEAGHKAALLAFIEHCSAYLQNLKGIGHRVVHGGELFHASTIIDDEQQQRLATLSPLAPLHNPINLLGIELCRELFSGVPQIAVFDTAFHQTLSESAYLYGVPYDWYEQDAVRRYGFHGTSYRYVVEETARRLKKPAEDCNLLIAHLGNGCSAAAVLCGRSVDSSMGLTPLEGLVMGSRCGDIDPGLIEHMSRSRDLTLEQIMRELNRNSGLKGLSGLSNDMRTLLAAEAEGHEGARRAIQVFCFRVARQFSALATSLPSIDAVIFTGGIGEHAAPVRQRILAAWRFMNFRLDSDLNNRHGDDLGRISQPGSPLVLVVPTSEERMIALDTYTLIAAN</sequence>
<evidence type="ECO:0000313" key="12">
    <source>
        <dbReference type="Proteomes" id="UP001147830"/>
    </source>
</evidence>
<dbReference type="HAMAP" id="MF_00020">
    <property type="entry name" value="Acetate_kinase"/>
    <property type="match status" value="1"/>
</dbReference>
<evidence type="ECO:0000256" key="1">
    <source>
        <dbReference type="ARBA" id="ARBA00008748"/>
    </source>
</evidence>
<feature type="site" description="Transition state stabilizer" evidence="9">
    <location>
        <position position="236"/>
    </location>
</feature>
<keyword evidence="3 9" id="KW-0808">Transferase</keyword>
<reference evidence="11" key="2">
    <citation type="submission" date="2022-08" db="EMBL/GenBank/DDBJ databases">
        <authorList>
            <person name="Dong C."/>
        </authorList>
    </citation>
    <scope>NUCLEOTIDE SEQUENCE</scope>
    <source>
        <strain evidence="11">59MF3M-4</strain>
    </source>
</reference>
<accession>A0A9X2WCK0</accession>
<keyword evidence="7 9" id="KW-0067">ATP-binding</keyword>
<evidence type="ECO:0000256" key="3">
    <source>
        <dbReference type="ARBA" id="ARBA00022679"/>
    </source>
</evidence>
<comment type="subcellular location">
    <subcellularLocation>
        <location evidence="9">Cytoplasm</location>
    </subcellularLocation>
</comment>
<feature type="binding site" evidence="9">
    <location>
        <begin position="278"/>
        <end position="280"/>
    </location>
    <ligand>
        <name>ATP</name>
        <dbReference type="ChEBI" id="CHEBI:30616"/>
    </ligand>
</feature>
<gene>
    <name evidence="9" type="primary">ackA</name>
    <name evidence="11" type="ORF">NYR02_02730</name>
</gene>
<dbReference type="Proteomes" id="UP001147830">
    <property type="component" value="Unassembled WGS sequence"/>
</dbReference>
<feature type="binding site" evidence="9">
    <location>
        <position position="86"/>
    </location>
    <ligand>
        <name>substrate</name>
    </ligand>
</feature>
<dbReference type="PROSITE" id="PS01076">
    <property type="entry name" value="ACETATE_KINASE_2"/>
    <property type="match status" value="1"/>
</dbReference>
<dbReference type="PIRSF" id="PIRSF000722">
    <property type="entry name" value="Acetate_prop_kin"/>
    <property type="match status" value="1"/>
</dbReference>
<feature type="site" description="Transition state stabilizer" evidence="9">
    <location>
        <position position="175"/>
    </location>
</feature>
<keyword evidence="4 9" id="KW-0479">Metal-binding</keyword>
<comment type="function">
    <text evidence="9">Catalyzes the formation of acetyl phosphate from acetate and ATP. Can also catalyze the reverse reaction.</text>
</comment>
<evidence type="ECO:0000313" key="11">
    <source>
        <dbReference type="EMBL" id="MCT7357937.1"/>
    </source>
</evidence>
<comment type="pathway">
    <text evidence="9">Metabolic intermediate biosynthesis; acetyl-CoA biosynthesis; acetyl-CoA from acetate: step 1/2.</text>
</comment>
<comment type="cofactor">
    <cofactor evidence="9">
        <name>Mg(2+)</name>
        <dbReference type="ChEBI" id="CHEBI:18420"/>
    </cofactor>
    <cofactor evidence="9">
        <name>Mn(2+)</name>
        <dbReference type="ChEBI" id="CHEBI:29035"/>
    </cofactor>
    <text evidence="9">Mg(2+). Can also accept Mn(2+).</text>
</comment>
<keyword evidence="2 9" id="KW-0963">Cytoplasm</keyword>
<evidence type="ECO:0000256" key="5">
    <source>
        <dbReference type="ARBA" id="ARBA00022741"/>
    </source>
</evidence>
<reference evidence="11" key="1">
    <citation type="journal article" date="2022" name="Front. Microbiol.">
        <title>Genome-based taxonomic rearrangement of Oceanobacter-related bacteria including the description of Thalassolituus hydrocarbonoclasticus sp. nov. and Thalassolituus pacificus sp. nov. and emended description of the genus Thalassolituus.</title>
        <authorList>
            <person name="Dong C."/>
            <person name="Wei L."/>
            <person name="Wang J."/>
            <person name="Lai Q."/>
            <person name="Huang Z."/>
            <person name="Shao Z."/>
        </authorList>
    </citation>
    <scope>NUCLEOTIDE SEQUENCE</scope>
    <source>
        <strain evidence="11">59MF3M-4</strain>
    </source>
</reference>
<dbReference type="GO" id="GO:0005524">
    <property type="term" value="F:ATP binding"/>
    <property type="evidence" value="ECO:0007669"/>
    <property type="project" value="UniProtKB-KW"/>
</dbReference>
<evidence type="ECO:0000256" key="4">
    <source>
        <dbReference type="ARBA" id="ARBA00022723"/>
    </source>
</evidence>
<dbReference type="InterPro" id="IPR043129">
    <property type="entry name" value="ATPase_NBD"/>
</dbReference>
<dbReference type="PANTHER" id="PTHR21060">
    <property type="entry name" value="ACETATE KINASE"/>
    <property type="match status" value="1"/>
</dbReference>
<dbReference type="AlphaFoldDB" id="A0A9X2WCK0"/>
<feature type="binding site" evidence="9">
    <location>
        <begin position="203"/>
        <end position="207"/>
    </location>
    <ligand>
        <name>ATP</name>
        <dbReference type="ChEBI" id="CHEBI:30616"/>
    </ligand>
</feature>
<feature type="binding site" evidence="9">
    <location>
        <position position="379"/>
    </location>
    <ligand>
        <name>Mg(2+)</name>
        <dbReference type="ChEBI" id="CHEBI:18420"/>
    </ligand>
</feature>
<evidence type="ECO:0000256" key="6">
    <source>
        <dbReference type="ARBA" id="ARBA00022777"/>
    </source>
</evidence>
<dbReference type="CDD" id="cd24010">
    <property type="entry name" value="ASKHA_NBD_AcK_PK"/>
    <property type="match status" value="1"/>
</dbReference>
<dbReference type="SUPFAM" id="SSF53067">
    <property type="entry name" value="Actin-like ATPase domain"/>
    <property type="match status" value="2"/>
</dbReference>
<keyword evidence="8 9" id="KW-0460">Magnesium</keyword>
<keyword evidence="5 9" id="KW-0547">Nucleotide-binding</keyword>
<dbReference type="GO" id="GO:0000287">
    <property type="term" value="F:magnesium ion binding"/>
    <property type="evidence" value="ECO:0007669"/>
    <property type="project" value="UniProtKB-UniRule"/>
</dbReference>
<keyword evidence="12" id="KW-1185">Reference proteome</keyword>
<keyword evidence="6 9" id="KW-0418">Kinase</keyword>
<dbReference type="Pfam" id="PF00871">
    <property type="entry name" value="Acetate_kinase"/>
    <property type="match status" value="1"/>
</dbReference>
<dbReference type="Gene3D" id="3.30.420.40">
    <property type="match status" value="2"/>
</dbReference>
<dbReference type="GO" id="GO:0008776">
    <property type="term" value="F:acetate kinase activity"/>
    <property type="evidence" value="ECO:0007669"/>
    <property type="project" value="UniProtKB-UniRule"/>
</dbReference>
<dbReference type="InterPro" id="IPR023865">
    <property type="entry name" value="Aliphatic_acid_kinase_CS"/>
</dbReference>
<feature type="active site" description="Proton donor/acceptor" evidence="9">
    <location>
        <position position="143"/>
    </location>
</feature>
<organism evidence="11 12">
    <name type="scientific">Thalassolituus pacificus</name>
    <dbReference type="NCBI Taxonomy" id="2975440"/>
    <lineage>
        <taxon>Bacteria</taxon>
        <taxon>Pseudomonadati</taxon>
        <taxon>Pseudomonadota</taxon>
        <taxon>Gammaproteobacteria</taxon>
        <taxon>Oceanospirillales</taxon>
        <taxon>Oceanospirillaceae</taxon>
        <taxon>Thalassolituus</taxon>
    </lineage>
</organism>
<dbReference type="PROSITE" id="PS01075">
    <property type="entry name" value="ACETATE_KINASE_1"/>
    <property type="match status" value="1"/>
</dbReference>
<dbReference type="PANTHER" id="PTHR21060:SF21">
    <property type="entry name" value="ACETATE KINASE"/>
    <property type="match status" value="1"/>
</dbReference>
<name>A0A9X2WCK0_9GAMM</name>
<evidence type="ECO:0000256" key="8">
    <source>
        <dbReference type="ARBA" id="ARBA00022842"/>
    </source>
</evidence>
<dbReference type="EMBL" id="JAOANI010000009">
    <property type="protein sequence ID" value="MCT7357937.1"/>
    <property type="molecule type" value="Genomic_DNA"/>
</dbReference>
<comment type="caution">
    <text evidence="11">The sequence shown here is derived from an EMBL/GenBank/DDBJ whole genome shotgun (WGS) entry which is preliminary data.</text>
</comment>
<comment type="similarity">
    <text evidence="1 9 10">Belongs to the acetokinase family.</text>
</comment>
<protein>
    <recommendedName>
        <fullName evidence="9">Acetate kinase</fullName>
        <ecNumber evidence="9">2.7.2.1</ecNumber>
    </recommendedName>
    <alternativeName>
        <fullName evidence="9">Acetokinase</fullName>
    </alternativeName>
</protein>
<feature type="binding site" evidence="9">
    <location>
        <begin position="326"/>
        <end position="330"/>
    </location>
    <ligand>
        <name>ATP</name>
        <dbReference type="ChEBI" id="CHEBI:30616"/>
    </ligand>
</feature>
<proteinExistence type="inferred from homology"/>
<dbReference type="GO" id="GO:0006085">
    <property type="term" value="P:acetyl-CoA biosynthetic process"/>
    <property type="evidence" value="ECO:0007669"/>
    <property type="project" value="UniProtKB-UniRule"/>
</dbReference>
<evidence type="ECO:0000256" key="9">
    <source>
        <dbReference type="HAMAP-Rule" id="MF_00020"/>
    </source>
</evidence>
<dbReference type="GO" id="GO:0005829">
    <property type="term" value="C:cytosol"/>
    <property type="evidence" value="ECO:0007669"/>
    <property type="project" value="TreeGrafter"/>
</dbReference>
<evidence type="ECO:0000256" key="10">
    <source>
        <dbReference type="RuleBase" id="RU003835"/>
    </source>
</evidence>
<dbReference type="GO" id="GO:0006083">
    <property type="term" value="P:acetate metabolic process"/>
    <property type="evidence" value="ECO:0007669"/>
    <property type="project" value="TreeGrafter"/>
</dbReference>